<reference evidence="12 13" key="1">
    <citation type="journal article" date="2014" name="BMC Genomics">
        <title>The complete genome sequences of poxviruses isolated from a penguin and a pigeon in South Africa and comparison to other sequenced avipoxviruses.</title>
        <authorList>
            <person name="Offerman K."/>
            <person name="Carulei O."/>
            <person name="van der Walt A.P."/>
            <person name="Douglass N."/>
            <person name="Williamson A.L."/>
        </authorList>
    </citation>
    <scope>NUCLEOTIDE SEQUENCE [LARGE SCALE GENOMIC DNA]</scope>
    <source>
        <strain evidence="12">FeP2</strain>
    </source>
</reference>
<dbReference type="EMBL" id="KJ801920">
    <property type="protein sequence ID" value="AID46699.1"/>
    <property type="molecule type" value="Genomic_DNA"/>
</dbReference>
<evidence type="ECO:0000256" key="4">
    <source>
        <dbReference type="ARBA" id="ARBA00022595"/>
    </source>
</evidence>
<keyword evidence="13" id="KW-1185">Reference proteome</keyword>
<dbReference type="GO" id="GO:0055036">
    <property type="term" value="C:virion membrane"/>
    <property type="evidence" value="ECO:0007669"/>
    <property type="project" value="UniProtKB-SubCell"/>
</dbReference>
<evidence type="ECO:0000256" key="8">
    <source>
        <dbReference type="ARBA" id="ARBA00022989"/>
    </source>
</evidence>
<dbReference type="GO" id="GO:0046718">
    <property type="term" value="P:symbiont entry into host cell"/>
    <property type="evidence" value="ECO:0007669"/>
    <property type="project" value="UniProtKB-KW"/>
</dbReference>
<evidence type="ECO:0000256" key="1">
    <source>
        <dbReference type="ARBA" id="ARBA00004039"/>
    </source>
</evidence>
<gene>
    <name evidence="12" type="ORF">fep_197</name>
</gene>
<protein>
    <submittedName>
        <fullName evidence="12">Uncharacterized protein</fullName>
    </submittedName>
</protein>
<evidence type="ECO:0000256" key="9">
    <source>
        <dbReference type="ARBA" id="ARBA00023136"/>
    </source>
</evidence>
<proteinExistence type="predicted"/>
<keyword evidence="7" id="KW-0426">Late protein</keyword>
<keyword evidence="9" id="KW-0472">Membrane</keyword>
<comment type="subcellular location">
    <subcellularLocation>
        <location evidence="2">Virion membrane</location>
        <topology evidence="2">Single-pass membrane protein</topology>
    </subcellularLocation>
</comment>
<dbReference type="Proteomes" id="UP000101521">
    <property type="component" value="Segment"/>
</dbReference>
<keyword evidence="11" id="KW-1160">Virus entry into host cell</keyword>
<evidence type="ECO:0000256" key="5">
    <source>
        <dbReference type="ARBA" id="ARBA00022692"/>
    </source>
</evidence>
<evidence type="ECO:0000313" key="12">
    <source>
        <dbReference type="EMBL" id="AID46699.1"/>
    </source>
</evidence>
<keyword evidence="6" id="KW-0946">Virion</keyword>
<evidence type="ECO:0000256" key="3">
    <source>
        <dbReference type="ARBA" id="ARBA00022506"/>
    </source>
</evidence>
<evidence type="ECO:0000256" key="2">
    <source>
        <dbReference type="ARBA" id="ARBA00004381"/>
    </source>
</evidence>
<sequence>MDALFIFIVILATAVICLFLFQAYTIYDNYHNIIEFNEKYGGLEYSRSPGGLYIDKRVFDPNDSETDPKAKWRCVNYNNQYASASKFGYLATSSRNPVLFTNLADCVYYNYTRGEIGTIWNPCAEYGEGSVECNTLKSHL</sequence>
<evidence type="ECO:0000313" key="13">
    <source>
        <dbReference type="Proteomes" id="UP000101521"/>
    </source>
</evidence>
<dbReference type="GO" id="GO:0019031">
    <property type="term" value="C:viral envelope"/>
    <property type="evidence" value="ECO:0007669"/>
    <property type="project" value="InterPro"/>
</dbReference>
<keyword evidence="3" id="KW-1168">Fusion of virus membrane with host membrane</keyword>
<dbReference type="GO" id="GO:0039663">
    <property type="term" value="P:membrane fusion involved in viral entry into host cell"/>
    <property type="evidence" value="ECO:0007669"/>
    <property type="project" value="UniProtKB-KW"/>
</dbReference>
<keyword evidence="5" id="KW-0812">Transmembrane</keyword>
<dbReference type="InterPro" id="IPR007664">
    <property type="entry name" value="Poxvirus_A28"/>
</dbReference>
<evidence type="ECO:0000256" key="10">
    <source>
        <dbReference type="ARBA" id="ARBA00023157"/>
    </source>
</evidence>
<keyword evidence="8" id="KW-1133">Transmembrane helix</keyword>
<evidence type="ECO:0000256" key="11">
    <source>
        <dbReference type="ARBA" id="ARBA00023296"/>
    </source>
</evidence>
<organism evidence="12 13">
    <name type="scientific">Pigeonpox virus</name>
    <dbReference type="NCBI Taxonomy" id="10264"/>
    <lineage>
        <taxon>Viruses</taxon>
        <taxon>Varidnaviria</taxon>
        <taxon>Bamfordvirae</taxon>
        <taxon>Nucleocytoviricota</taxon>
        <taxon>Pokkesviricetes</taxon>
        <taxon>Chitovirales</taxon>
        <taxon>Poxviridae</taxon>
        <taxon>Chordopoxvirinae</taxon>
        <taxon>Avipoxvirus</taxon>
        <taxon>Avipoxvirus pigeonpox</taxon>
    </lineage>
</organism>
<name>A0A068EEG9_9POXV</name>
<dbReference type="GeneID" id="19737922"/>
<dbReference type="KEGG" id="vg:19737922"/>
<dbReference type="Pfam" id="PF04584">
    <property type="entry name" value="Pox_A28"/>
    <property type="match status" value="1"/>
</dbReference>
<dbReference type="RefSeq" id="YP_009046423.1">
    <property type="nucleotide sequence ID" value="NC_024447.1"/>
</dbReference>
<evidence type="ECO:0000256" key="6">
    <source>
        <dbReference type="ARBA" id="ARBA00022844"/>
    </source>
</evidence>
<keyword evidence="10" id="KW-1015">Disulfide bond</keyword>
<keyword evidence="4" id="KW-1162">Viral penetration into host cytoplasm</keyword>
<comment type="function">
    <text evidence="1">Envelope protein required for virus entry into host cell and for cell-cell fusion (syncytium formation).</text>
</comment>
<accession>A0A068EEG9</accession>
<evidence type="ECO:0000256" key="7">
    <source>
        <dbReference type="ARBA" id="ARBA00022921"/>
    </source>
</evidence>